<protein>
    <recommendedName>
        <fullName evidence="3">ATP-binding protein</fullName>
    </recommendedName>
</protein>
<dbReference type="InterPro" id="IPR050267">
    <property type="entry name" value="Anti-sigma-factor_SerPK"/>
</dbReference>
<comment type="caution">
    <text evidence="1">The sequence shown here is derived from an EMBL/GenBank/DDBJ whole genome shotgun (WGS) entry which is preliminary data.</text>
</comment>
<accession>A0ABN2XLS8</accession>
<keyword evidence="2" id="KW-1185">Reference proteome</keyword>
<reference evidence="1 2" key="1">
    <citation type="journal article" date="2019" name="Int. J. Syst. Evol. Microbiol.">
        <title>The Global Catalogue of Microorganisms (GCM) 10K type strain sequencing project: providing services to taxonomists for standard genome sequencing and annotation.</title>
        <authorList>
            <consortium name="The Broad Institute Genomics Platform"/>
            <consortium name="The Broad Institute Genome Sequencing Center for Infectious Disease"/>
            <person name="Wu L."/>
            <person name="Ma J."/>
        </authorList>
    </citation>
    <scope>NUCLEOTIDE SEQUENCE [LARGE SCALE GENOMIC DNA]</scope>
    <source>
        <strain evidence="1 2">JCM 15481</strain>
    </source>
</reference>
<dbReference type="EMBL" id="BAAAPF010000021">
    <property type="protein sequence ID" value="GAA2113855.1"/>
    <property type="molecule type" value="Genomic_DNA"/>
</dbReference>
<gene>
    <name evidence="1" type="ORF">GCM10009802_12830</name>
</gene>
<proteinExistence type="predicted"/>
<evidence type="ECO:0008006" key="3">
    <source>
        <dbReference type="Google" id="ProtNLM"/>
    </source>
</evidence>
<evidence type="ECO:0000313" key="2">
    <source>
        <dbReference type="Proteomes" id="UP001500443"/>
    </source>
</evidence>
<dbReference type="RefSeq" id="WP_344288744.1">
    <property type="nucleotide sequence ID" value="NZ_BAAAPF010000021.1"/>
</dbReference>
<sequence>MALARSQMRKALARWDLAGIEERTVLVASELVTNAVVHARVRGREVATRYLRLDGGVRIKVHDASDERPGAAHAG</sequence>
<dbReference type="Gene3D" id="3.30.565.10">
    <property type="entry name" value="Histidine kinase-like ATPase, C-terminal domain"/>
    <property type="match status" value="1"/>
</dbReference>
<dbReference type="PANTHER" id="PTHR35526:SF3">
    <property type="entry name" value="ANTI-SIGMA-F FACTOR RSBW"/>
    <property type="match status" value="1"/>
</dbReference>
<name>A0ABN2XLS8_9ACTN</name>
<evidence type="ECO:0000313" key="1">
    <source>
        <dbReference type="EMBL" id="GAA2113855.1"/>
    </source>
</evidence>
<dbReference type="InterPro" id="IPR036890">
    <property type="entry name" value="HATPase_C_sf"/>
</dbReference>
<dbReference type="PANTHER" id="PTHR35526">
    <property type="entry name" value="ANTI-SIGMA-F FACTOR RSBW-RELATED"/>
    <property type="match status" value="1"/>
</dbReference>
<organism evidence="1 2">
    <name type="scientific">Streptomyces synnematoformans</name>
    <dbReference type="NCBI Taxonomy" id="415721"/>
    <lineage>
        <taxon>Bacteria</taxon>
        <taxon>Bacillati</taxon>
        <taxon>Actinomycetota</taxon>
        <taxon>Actinomycetes</taxon>
        <taxon>Kitasatosporales</taxon>
        <taxon>Streptomycetaceae</taxon>
        <taxon>Streptomyces</taxon>
    </lineage>
</organism>
<dbReference type="Proteomes" id="UP001500443">
    <property type="component" value="Unassembled WGS sequence"/>
</dbReference>